<evidence type="ECO:0000313" key="2">
    <source>
        <dbReference type="Proteomes" id="UP000729733"/>
    </source>
</evidence>
<comment type="caution">
    <text evidence="1">The sequence shown here is derived from an EMBL/GenBank/DDBJ whole genome shotgun (WGS) entry which is preliminary data.</text>
</comment>
<accession>A0A964BNR6</accession>
<reference evidence="1" key="1">
    <citation type="journal article" date="2021" name="Antonie Van Leeuwenhoek">
        <title>Draft genome and description of Waterburya agarophytonicola gen. nov. sp. nov. (Pleurocapsales, Cyanobacteria): a seaweed symbiont.</title>
        <authorList>
            <person name="Bonthond G."/>
            <person name="Shalygin S."/>
            <person name="Bayer T."/>
            <person name="Weinberger F."/>
        </authorList>
    </citation>
    <scope>NUCLEOTIDE SEQUENCE</scope>
    <source>
        <strain evidence="1">KI4</strain>
    </source>
</reference>
<keyword evidence="2" id="KW-1185">Reference proteome</keyword>
<organism evidence="1 2">
    <name type="scientific">Waterburya agarophytonicola KI4</name>
    <dbReference type="NCBI Taxonomy" id="2874699"/>
    <lineage>
        <taxon>Bacteria</taxon>
        <taxon>Bacillati</taxon>
        <taxon>Cyanobacteriota</taxon>
        <taxon>Cyanophyceae</taxon>
        <taxon>Pleurocapsales</taxon>
        <taxon>Hyellaceae</taxon>
        <taxon>Waterburya</taxon>
        <taxon>Waterburya agarophytonicola</taxon>
    </lineage>
</organism>
<dbReference type="EMBL" id="JADWDC010000001">
    <property type="protein sequence ID" value="MCC0175396.1"/>
    <property type="molecule type" value="Genomic_DNA"/>
</dbReference>
<dbReference type="Proteomes" id="UP000729733">
    <property type="component" value="Unassembled WGS sequence"/>
</dbReference>
<dbReference type="SUPFAM" id="SSF46785">
    <property type="entry name" value="Winged helix' DNA-binding domain"/>
    <property type="match status" value="1"/>
</dbReference>
<dbReference type="AlphaFoldDB" id="A0A964BNR6"/>
<proteinExistence type="predicted"/>
<name>A0A964BNR6_9CYAN</name>
<gene>
    <name evidence="1" type="ORF">I4641_00175</name>
</gene>
<evidence type="ECO:0000313" key="1">
    <source>
        <dbReference type="EMBL" id="MCC0175396.1"/>
    </source>
</evidence>
<protein>
    <submittedName>
        <fullName evidence="1">Uncharacterized protein</fullName>
    </submittedName>
</protein>
<dbReference type="InterPro" id="IPR036390">
    <property type="entry name" value="WH_DNA-bd_sf"/>
</dbReference>
<sequence length="392" mass="44748">MLTRFRSWLANRRSFLFSWYTKDRKETQEPEKSLLQLPQAIKKKLGSAVENLPSNPADQKAIAEALNKVYDRWRDEPDGADNSIVILSSPVTTVSRILSETLQEWADEKQVPMKLLPLTARPHAIETTRSKLEHHLKQKSVEDDSEETPLEVVVIPNLSWCFLRSLEGLEGIEYLQYLLCNGSKNRFWIIGAGQVGWQYLNSVCSLEAYCGEVFSLPAIASEDLEQWLTPICQDLDIVFDKPRLDRQLLDGDKNNQTNYFASLASISKGVSTVAVQGFLKSIRYQKPEGDETEDQRKQESKLVAQIPKLPELPELEQVDRYLLYSLLLHGDLTISALAESLGDEEAEVQARIEILRRKGVAEQKDRVVKINPIYYPKLKQELSSNNFIITRE</sequence>